<accession>A0A2T5XY90</accession>
<dbReference type="AlphaFoldDB" id="A0A2T5XY90"/>
<dbReference type="GeneID" id="84579563"/>
<dbReference type="Proteomes" id="UP000243985">
    <property type="component" value="Unassembled WGS sequence"/>
</dbReference>
<proteinExistence type="predicted"/>
<gene>
    <name evidence="1" type="ORF">C8P65_101155</name>
</gene>
<comment type="caution">
    <text evidence="1">The sequence shown here is derived from an EMBL/GenBank/DDBJ whole genome shotgun (WGS) entry which is preliminary data.</text>
</comment>
<reference evidence="1 2" key="1">
    <citation type="submission" date="2018-04" db="EMBL/GenBank/DDBJ databases">
        <title>Genomic Encyclopedia of Archaeal and Bacterial Type Strains, Phase II (KMG-II): from individual species to whole genera.</title>
        <authorList>
            <person name="Goeker M."/>
        </authorList>
    </citation>
    <scope>NUCLEOTIDE SEQUENCE [LARGE SCALE GENOMIC DNA]</scope>
    <source>
        <strain evidence="1 2">DSM 22902</strain>
    </source>
</reference>
<evidence type="ECO:0000313" key="1">
    <source>
        <dbReference type="EMBL" id="PTX08490.1"/>
    </source>
</evidence>
<sequence length="127" mass="15383">MYKIKTSDFFNDTIDKKLFNIDVVKNISQDFFISRHSSLYVVYSLYFKIEFCFKENINLYYIMVERNLKNRENTLLEYEDDLLIFDKTKDELGEKIGSIIDDNIIKQNNIELYFSEGEIDSLYFFKR</sequence>
<dbReference type="RefSeq" id="WP_107780513.1">
    <property type="nucleotide sequence ID" value="NZ_QBKG01000001.1"/>
</dbReference>
<organism evidence="1 2">
    <name type="scientific">Capnocytophaga leadbetteri</name>
    <dbReference type="NCBI Taxonomy" id="327575"/>
    <lineage>
        <taxon>Bacteria</taxon>
        <taxon>Pseudomonadati</taxon>
        <taxon>Bacteroidota</taxon>
        <taxon>Flavobacteriia</taxon>
        <taxon>Flavobacteriales</taxon>
        <taxon>Flavobacteriaceae</taxon>
        <taxon>Capnocytophaga</taxon>
    </lineage>
</organism>
<name>A0A2T5XY90_9FLAO</name>
<evidence type="ECO:0000313" key="2">
    <source>
        <dbReference type="Proteomes" id="UP000243985"/>
    </source>
</evidence>
<protein>
    <submittedName>
        <fullName evidence="1">Uncharacterized protein</fullName>
    </submittedName>
</protein>
<dbReference type="EMBL" id="QBKG01000001">
    <property type="protein sequence ID" value="PTX08490.1"/>
    <property type="molecule type" value="Genomic_DNA"/>
</dbReference>